<dbReference type="EMBL" id="BJWL01000024">
    <property type="protein sequence ID" value="GFZ15433.1"/>
    <property type="molecule type" value="Genomic_DNA"/>
</dbReference>
<keyword evidence="2" id="KW-1185">Reference proteome</keyword>
<dbReference type="Proteomes" id="UP000585474">
    <property type="component" value="Unassembled WGS sequence"/>
</dbReference>
<organism evidence="1 2">
    <name type="scientific">Actinidia rufa</name>
    <dbReference type="NCBI Taxonomy" id="165716"/>
    <lineage>
        <taxon>Eukaryota</taxon>
        <taxon>Viridiplantae</taxon>
        <taxon>Streptophyta</taxon>
        <taxon>Embryophyta</taxon>
        <taxon>Tracheophyta</taxon>
        <taxon>Spermatophyta</taxon>
        <taxon>Magnoliopsida</taxon>
        <taxon>eudicotyledons</taxon>
        <taxon>Gunneridae</taxon>
        <taxon>Pentapetalae</taxon>
        <taxon>asterids</taxon>
        <taxon>Ericales</taxon>
        <taxon>Actinidiaceae</taxon>
        <taxon>Actinidia</taxon>
    </lineage>
</organism>
<reference evidence="1 2" key="1">
    <citation type="submission" date="2019-07" db="EMBL/GenBank/DDBJ databases">
        <title>De Novo Assembly of kiwifruit Actinidia rufa.</title>
        <authorList>
            <person name="Sugita-Konishi S."/>
            <person name="Sato K."/>
            <person name="Mori E."/>
            <person name="Abe Y."/>
            <person name="Kisaki G."/>
            <person name="Hamano K."/>
            <person name="Suezawa K."/>
            <person name="Otani M."/>
            <person name="Fukuda T."/>
            <person name="Manabe T."/>
            <person name="Gomi K."/>
            <person name="Tabuchi M."/>
            <person name="Akimitsu K."/>
            <person name="Kataoka I."/>
        </authorList>
    </citation>
    <scope>NUCLEOTIDE SEQUENCE [LARGE SCALE GENOMIC DNA]</scope>
    <source>
        <strain evidence="2">cv. Fuchu</strain>
    </source>
</reference>
<comment type="caution">
    <text evidence="1">The sequence shown here is derived from an EMBL/GenBank/DDBJ whole genome shotgun (WGS) entry which is preliminary data.</text>
</comment>
<gene>
    <name evidence="1" type="ORF">Acr_24g0016230</name>
</gene>
<evidence type="ECO:0000313" key="1">
    <source>
        <dbReference type="EMBL" id="GFZ15433.1"/>
    </source>
</evidence>
<name>A0A7J0GXB4_9ERIC</name>
<accession>A0A7J0GXB4</accession>
<protein>
    <submittedName>
        <fullName evidence="1">Uncharacterized protein</fullName>
    </submittedName>
</protein>
<proteinExistence type="predicted"/>
<dbReference type="AlphaFoldDB" id="A0A7J0GXB4"/>
<sequence>MVIYEEGEREWRVRRKERWLASPPTGTGTAFELTCYQTHPVKATHFVRLCAECHGDALVSLFLQVSPKVSEMGFELNVMGCEEEEESGDVNQVLAASKTRSIFAFRLHVKKLAAPFRQSEIERADFSVPTREEDIGSWALFNSFILIVSHMASKLRKSWIQVS</sequence>
<evidence type="ECO:0000313" key="2">
    <source>
        <dbReference type="Proteomes" id="UP000585474"/>
    </source>
</evidence>